<feature type="binding site" evidence="4">
    <location>
        <begin position="140"/>
        <end position="142"/>
    </location>
    <ligand>
        <name>GTP</name>
        <dbReference type="ChEBI" id="CHEBI:37565"/>
    </ligand>
</feature>
<name>F5Y8Y2_LEAAZ</name>
<dbReference type="Gene3D" id="3.30.1330.20">
    <property type="entry name" value="Tubulin/FtsZ, C-terminal domain"/>
    <property type="match status" value="1"/>
</dbReference>
<dbReference type="GO" id="GO:0043093">
    <property type="term" value="P:FtsZ-dependent cytokinesis"/>
    <property type="evidence" value="ECO:0007669"/>
    <property type="project" value="UniProtKB-UniRule"/>
</dbReference>
<evidence type="ECO:0000256" key="7">
    <source>
        <dbReference type="SAM" id="MobiDB-lite"/>
    </source>
</evidence>
<dbReference type="GO" id="GO:0051258">
    <property type="term" value="P:protein polymerization"/>
    <property type="evidence" value="ECO:0007669"/>
    <property type="project" value="UniProtKB-UniRule"/>
</dbReference>
<evidence type="ECO:0000313" key="11">
    <source>
        <dbReference type="Proteomes" id="UP000009222"/>
    </source>
</evidence>
<dbReference type="SMART" id="SM00865">
    <property type="entry name" value="Tubulin_C"/>
    <property type="match status" value="1"/>
</dbReference>
<dbReference type="EMBL" id="CP001841">
    <property type="protein sequence ID" value="AEF83409.1"/>
    <property type="molecule type" value="Genomic_DNA"/>
</dbReference>
<evidence type="ECO:0000256" key="4">
    <source>
        <dbReference type="HAMAP-Rule" id="MF_00909"/>
    </source>
</evidence>
<accession>F5Y8Y2</accession>
<evidence type="ECO:0000256" key="3">
    <source>
        <dbReference type="ARBA" id="ARBA00023134"/>
    </source>
</evidence>
<keyword evidence="4" id="KW-0963">Cytoplasm</keyword>
<dbReference type="SUPFAM" id="SSF52490">
    <property type="entry name" value="Tubulin nucleotide-binding domain-like"/>
    <property type="match status" value="1"/>
</dbReference>
<dbReference type="InterPro" id="IPR036525">
    <property type="entry name" value="Tubulin/FtsZ_GTPase_sf"/>
</dbReference>
<dbReference type="eggNOG" id="COG0206">
    <property type="taxonomic scope" value="Bacteria"/>
</dbReference>
<feature type="binding site" evidence="4">
    <location>
        <position position="171"/>
    </location>
    <ligand>
        <name>GTP</name>
        <dbReference type="ChEBI" id="CHEBI:37565"/>
    </ligand>
</feature>
<feature type="binding site" evidence="4">
    <location>
        <position position="219"/>
    </location>
    <ligand>
        <name>GTP</name>
        <dbReference type="ChEBI" id="CHEBI:37565"/>
    </ligand>
</feature>
<protein>
    <recommendedName>
        <fullName evidence="4 5">Cell division protein FtsZ</fullName>
    </recommendedName>
</protein>
<keyword evidence="4 6" id="KW-0132">Cell division</keyword>
<comment type="subunit">
    <text evidence="4">Homodimer. Polymerizes to form a dynamic ring structure in a strictly GTP-dependent manner. Interacts directly with several other division proteins.</text>
</comment>
<proteinExistence type="inferred from homology"/>
<dbReference type="InterPro" id="IPR024757">
    <property type="entry name" value="FtsZ_C"/>
</dbReference>
<evidence type="ECO:0000259" key="8">
    <source>
        <dbReference type="SMART" id="SM00864"/>
    </source>
</evidence>
<comment type="similarity">
    <text evidence="1 4 6">Belongs to the FtsZ family.</text>
</comment>
<dbReference type="InterPro" id="IPR018316">
    <property type="entry name" value="Tubulin/FtsZ_2-layer-sand-dom"/>
</dbReference>
<dbReference type="SUPFAM" id="SSF55307">
    <property type="entry name" value="Tubulin C-terminal domain-like"/>
    <property type="match status" value="1"/>
</dbReference>
<dbReference type="GO" id="GO:0000917">
    <property type="term" value="P:division septum assembly"/>
    <property type="evidence" value="ECO:0007669"/>
    <property type="project" value="UniProtKB-KW"/>
</dbReference>
<dbReference type="GO" id="GO:0032153">
    <property type="term" value="C:cell division site"/>
    <property type="evidence" value="ECO:0007669"/>
    <property type="project" value="UniProtKB-UniRule"/>
</dbReference>
<dbReference type="HAMAP" id="MF_00909">
    <property type="entry name" value="FtsZ"/>
    <property type="match status" value="1"/>
</dbReference>
<evidence type="ECO:0000256" key="5">
    <source>
        <dbReference type="NCBIfam" id="TIGR00065"/>
    </source>
</evidence>
<evidence type="ECO:0000259" key="9">
    <source>
        <dbReference type="SMART" id="SM00865"/>
    </source>
</evidence>
<dbReference type="Proteomes" id="UP000009222">
    <property type="component" value="Chromosome"/>
</dbReference>
<dbReference type="HOGENOM" id="CLU_024865_0_1_12"/>
<comment type="function">
    <text evidence="4 6">Essential cell division protein that forms a contractile ring structure (Z ring) at the future cell division site. The regulation of the ring assembly controls the timing and the location of cell division. One of the functions of the FtsZ ring is to recruit other cell division proteins to the septum to produce a new cell wall between the dividing cells. Binds GTP and shows GTPase activity.</text>
</comment>
<dbReference type="FunCoup" id="F5Y8Y2">
    <property type="interactions" value="417"/>
</dbReference>
<dbReference type="InterPro" id="IPR037103">
    <property type="entry name" value="Tubulin/FtsZ-like_C"/>
</dbReference>
<feature type="binding site" evidence="4">
    <location>
        <position position="175"/>
    </location>
    <ligand>
        <name>GTP</name>
        <dbReference type="ChEBI" id="CHEBI:37565"/>
    </ligand>
</feature>
<evidence type="ECO:0000313" key="10">
    <source>
        <dbReference type="EMBL" id="AEF83409.1"/>
    </source>
</evidence>
<sequence>MAEKGIFLKPQGGAKTNKVIWEGMMNVEVLEEMEAQQRLDEQPVKIVVVGTGGGGGNAINGMIRRGIKGVKFIAVNTDSRDLVKNRADVKLQIGAKLTSGRGAGGKPEIGERAAIESEAEIRDVFKDANMVFVTAGMGGGTGTGSAPVIARIAKGLGALTVGVVTKPFDFEFEHRMNHAEEGILKLREAVDSLIVIPNQRLLNNTDRGISILDAFATADNVLFQGVQGISDIIIETGIINIDFADVEAVMKNQGDALMSIGYGAGENRVMDAISSAMDNPLLEETQIKGAKKMLVNVAGNRNLSMVEYNEIIGHITKDIDPKAEVFTGLYIDDSMEDRIRVTVIAAGFGKSSDKPEAAVSEMDNEPKGETVSPEEYERFSGQGSVEPSIPYRGVGVLPYRDSKYADDDLDIPPIIRYHDFTKTAAN</sequence>
<dbReference type="InterPro" id="IPR008280">
    <property type="entry name" value="Tub_FtsZ_C"/>
</dbReference>
<comment type="subcellular location">
    <subcellularLocation>
        <location evidence="4">Cytoplasm</location>
    </subcellularLocation>
    <text evidence="4">Assembles at midcell at the inner surface of the cytoplasmic membrane.</text>
</comment>
<dbReference type="GO" id="GO:0005737">
    <property type="term" value="C:cytoplasm"/>
    <property type="evidence" value="ECO:0007669"/>
    <property type="project" value="UniProtKB-SubCell"/>
</dbReference>
<evidence type="ECO:0000256" key="1">
    <source>
        <dbReference type="ARBA" id="ARBA00009690"/>
    </source>
</evidence>
<dbReference type="PANTHER" id="PTHR30314">
    <property type="entry name" value="CELL DIVISION PROTEIN FTSZ-RELATED"/>
    <property type="match status" value="1"/>
</dbReference>
<keyword evidence="4 6" id="KW-0131">Cell cycle</keyword>
<reference evidence="10 11" key="2">
    <citation type="journal article" date="2011" name="ISME J.">
        <title>RNA-seq reveals cooperative metabolic interactions between two termite-gut spirochete species in co-culture.</title>
        <authorList>
            <person name="Rosenthal A.Z."/>
            <person name="Matson E.G."/>
            <person name="Eldar A."/>
            <person name="Leadbetter J.R."/>
        </authorList>
    </citation>
    <scope>NUCLEOTIDE SEQUENCE [LARGE SCALE GENOMIC DNA]</scope>
    <source>
        <strain evidence="11">ATCC BAA-888 / DSM 13862 / ZAS-9</strain>
    </source>
</reference>
<dbReference type="PRINTS" id="PR00423">
    <property type="entry name" value="CELLDVISFTSZ"/>
</dbReference>
<feature type="domain" description="Tubulin/FtsZ GTPase" evidence="8">
    <location>
        <begin position="45"/>
        <end position="237"/>
    </location>
</feature>
<keyword evidence="3 4" id="KW-0342">GTP-binding</keyword>
<dbReference type="STRING" id="545695.TREAZ_0902"/>
<dbReference type="KEGG" id="taz:TREAZ_0902"/>
<keyword evidence="4 6" id="KW-0717">Septation</keyword>
<keyword evidence="11" id="KW-1185">Reference proteome</keyword>
<feature type="domain" description="Tubulin/FtsZ 2-layer sandwich" evidence="9">
    <location>
        <begin position="239"/>
        <end position="357"/>
    </location>
</feature>
<dbReference type="GO" id="GO:0003924">
    <property type="term" value="F:GTPase activity"/>
    <property type="evidence" value="ECO:0007669"/>
    <property type="project" value="UniProtKB-UniRule"/>
</dbReference>
<dbReference type="InterPro" id="IPR000158">
    <property type="entry name" value="Cell_div_FtsZ"/>
</dbReference>
<dbReference type="Pfam" id="PF12327">
    <property type="entry name" value="FtsZ_C"/>
    <property type="match status" value="1"/>
</dbReference>
<keyword evidence="2 4" id="KW-0547">Nucleotide-binding</keyword>
<dbReference type="Gene3D" id="3.40.50.1440">
    <property type="entry name" value="Tubulin/FtsZ, GTPase domain"/>
    <property type="match status" value="1"/>
</dbReference>
<dbReference type="SMART" id="SM00864">
    <property type="entry name" value="Tubulin"/>
    <property type="match status" value="1"/>
</dbReference>
<organism evidence="10 11">
    <name type="scientific">Leadbettera azotonutricia (strain ATCC BAA-888 / DSM 13862 / ZAS-9)</name>
    <name type="common">Treponema azotonutricium</name>
    <dbReference type="NCBI Taxonomy" id="545695"/>
    <lineage>
        <taxon>Bacteria</taxon>
        <taxon>Pseudomonadati</taxon>
        <taxon>Spirochaetota</taxon>
        <taxon>Spirochaetia</taxon>
        <taxon>Spirochaetales</taxon>
        <taxon>Breznakiellaceae</taxon>
        <taxon>Leadbettera</taxon>
    </lineage>
</organism>
<evidence type="ECO:0000256" key="2">
    <source>
        <dbReference type="ARBA" id="ARBA00022741"/>
    </source>
</evidence>
<dbReference type="AlphaFoldDB" id="F5Y8Y2"/>
<dbReference type="PANTHER" id="PTHR30314:SF3">
    <property type="entry name" value="MITOCHONDRIAL DIVISION PROTEIN FSZA"/>
    <property type="match status" value="1"/>
</dbReference>
<dbReference type="NCBIfam" id="TIGR00065">
    <property type="entry name" value="ftsZ"/>
    <property type="match status" value="1"/>
</dbReference>
<dbReference type="InterPro" id="IPR003008">
    <property type="entry name" value="Tubulin_FtsZ_GTPase"/>
</dbReference>
<feature type="region of interest" description="Disordered" evidence="7">
    <location>
        <begin position="353"/>
        <end position="392"/>
    </location>
</feature>
<reference evidence="11" key="1">
    <citation type="submission" date="2009-12" db="EMBL/GenBank/DDBJ databases">
        <title>Complete sequence of Treponema azotonutricium strain ZAS-9.</title>
        <authorList>
            <person name="Tetu S.G."/>
            <person name="Matson E."/>
            <person name="Ren Q."/>
            <person name="Seshadri R."/>
            <person name="Elbourne L."/>
            <person name="Hassan K.A."/>
            <person name="Durkin A."/>
            <person name="Radune D."/>
            <person name="Mohamoud Y."/>
            <person name="Shay R."/>
            <person name="Jin S."/>
            <person name="Zhang X."/>
            <person name="Lucey K."/>
            <person name="Ballor N.R."/>
            <person name="Ottesen E."/>
            <person name="Rosenthal R."/>
            <person name="Allen A."/>
            <person name="Leadbetter J.R."/>
            <person name="Paulsen I.T."/>
        </authorList>
    </citation>
    <scope>NUCLEOTIDE SEQUENCE [LARGE SCALE GENOMIC DNA]</scope>
    <source>
        <strain evidence="11">ATCC BAA-888 / DSM 13862 / ZAS-9</strain>
    </source>
</reference>
<dbReference type="InParanoid" id="F5Y8Y2"/>
<gene>
    <name evidence="4 10" type="primary">ftsZ</name>
    <name evidence="10" type="ordered locus">TREAZ_0902</name>
</gene>
<dbReference type="CDD" id="cd02201">
    <property type="entry name" value="FtsZ_type1"/>
    <property type="match status" value="1"/>
</dbReference>
<dbReference type="InterPro" id="IPR045061">
    <property type="entry name" value="FtsZ/CetZ"/>
</dbReference>
<evidence type="ECO:0000256" key="6">
    <source>
        <dbReference type="RuleBase" id="RU000631"/>
    </source>
</evidence>
<feature type="binding site" evidence="4">
    <location>
        <begin position="53"/>
        <end position="57"/>
    </location>
    <ligand>
        <name>GTP</name>
        <dbReference type="ChEBI" id="CHEBI:37565"/>
    </ligand>
</feature>
<dbReference type="InterPro" id="IPR020805">
    <property type="entry name" value="Cell_div_FtsZ_CS"/>
</dbReference>
<dbReference type="PROSITE" id="PS01135">
    <property type="entry name" value="FTSZ_2"/>
    <property type="match status" value="1"/>
</dbReference>
<dbReference type="GO" id="GO:0005525">
    <property type="term" value="F:GTP binding"/>
    <property type="evidence" value="ECO:0007669"/>
    <property type="project" value="UniProtKB-UniRule"/>
</dbReference>
<dbReference type="Pfam" id="PF00091">
    <property type="entry name" value="Tubulin"/>
    <property type="match status" value="1"/>
</dbReference>
<dbReference type="FunFam" id="3.40.50.1440:FF:000001">
    <property type="entry name" value="Cell division protein FtsZ"/>
    <property type="match status" value="1"/>
</dbReference>